<evidence type="ECO:0000256" key="1">
    <source>
        <dbReference type="ARBA" id="ARBA00008056"/>
    </source>
</evidence>
<dbReference type="GO" id="GO:0051213">
    <property type="term" value="F:dioxygenase activity"/>
    <property type="evidence" value="ECO:0007669"/>
    <property type="project" value="UniProtKB-KW"/>
</dbReference>
<evidence type="ECO:0000256" key="7">
    <source>
        <dbReference type="RuleBase" id="RU003682"/>
    </source>
</evidence>
<keyword evidence="4 7" id="KW-0560">Oxidoreductase</keyword>
<keyword evidence="3" id="KW-0223">Dioxygenase</keyword>
<evidence type="ECO:0000256" key="3">
    <source>
        <dbReference type="ARBA" id="ARBA00022964"/>
    </source>
</evidence>
<dbReference type="SUPFAM" id="SSF51197">
    <property type="entry name" value="Clavaminate synthase-like"/>
    <property type="match status" value="1"/>
</dbReference>
<dbReference type="STRING" id="22663.A0A2I0K1T2"/>
<dbReference type="InterPro" id="IPR027443">
    <property type="entry name" value="IPNS-like_sf"/>
</dbReference>
<comment type="function">
    <text evidence="6">Probable 2-oxoglutarate-dependent dioxygenase that may be involved in glucosinolates biosynthesis. May play a role in the production of aliphatic glucosinolates.</text>
</comment>
<evidence type="ECO:0000256" key="4">
    <source>
        <dbReference type="ARBA" id="ARBA00023002"/>
    </source>
</evidence>
<dbReference type="Proteomes" id="UP000233551">
    <property type="component" value="Unassembled WGS sequence"/>
</dbReference>
<protein>
    <recommendedName>
        <fullName evidence="8">Fe2OG dioxygenase domain-containing protein</fullName>
    </recommendedName>
</protein>
<keyword evidence="5 7" id="KW-0408">Iron</keyword>
<sequence length="315" mass="35939">MASISQQIKLPFIDFNKGGDKLGPDCPEWTDLKVQVKRALEEFGCFEAHFGEVPKDLQKKMIGSLQEVFELSLEIKQRNISRRPFHGYMGQMPQLPLYESMGIDDANVHEKVDEVVSTLWPQGHPTFSKTTHSYSEKLLTLDQIIRRMILESLGLENHLEEHLSSAYYLLRLNKYKKPPTAEAKSGINAHTDKSMLTILYQDQVGGLEVETKDGEWIGIKPSPESFIVMVGDSLYAWTNGRLRSPYHRVMISGSEARYSVGLFSMPKAGYIIKAPDKMVDEEHPLLFEPFDYYELIKSLRQRGGAPSRICRQDLL</sequence>
<proteinExistence type="inferred from homology"/>
<dbReference type="InterPro" id="IPR050231">
    <property type="entry name" value="Iron_ascorbate_oxido_reductase"/>
</dbReference>
<dbReference type="Gene3D" id="2.60.120.330">
    <property type="entry name" value="B-lactam Antibiotic, Isopenicillin N Synthase, Chain"/>
    <property type="match status" value="1"/>
</dbReference>
<evidence type="ECO:0000256" key="6">
    <source>
        <dbReference type="ARBA" id="ARBA00057022"/>
    </source>
</evidence>
<gene>
    <name evidence="9" type="ORF">CRG98_017426</name>
</gene>
<dbReference type="AlphaFoldDB" id="A0A2I0K1T2"/>
<keyword evidence="10" id="KW-1185">Reference proteome</keyword>
<dbReference type="InterPro" id="IPR044861">
    <property type="entry name" value="IPNS-like_FE2OG_OXY"/>
</dbReference>
<comment type="similarity">
    <text evidence="1 7">Belongs to the iron/ascorbate-dependent oxidoreductase family.</text>
</comment>
<reference evidence="9 10" key="1">
    <citation type="submission" date="2017-11" db="EMBL/GenBank/DDBJ databases">
        <title>De-novo sequencing of pomegranate (Punica granatum L.) genome.</title>
        <authorList>
            <person name="Akparov Z."/>
            <person name="Amiraslanov A."/>
            <person name="Hajiyeva S."/>
            <person name="Abbasov M."/>
            <person name="Kaur K."/>
            <person name="Hamwieh A."/>
            <person name="Solovyev V."/>
            <person name="Salamov A."/>
            <person name="Braich B."/>
            <person name="Kosarev P."/>
            <person name="Mahmoud A."/>
            <person name="Hajiyev E."/>
            <person name="Babayeva S."/>
            <person name="Izzatullayeva V."/>
            <person name="Mammadov A."/>
            <person name="Mammadov A."/>
            <person name="Sharifova S."/>
            <person name="Ojaghi J."/>
            <person name="Eynullazada K."/>
            <person name="Bayramov B."/>
            <person name="Abdulazimova A."/>
            <person name="Shahmuradov I."/>
        </authorList>
    </citation>
    <scope>NUCLEOTIDE SEQUENCE [LARGE SCALE GENOMIC DNA]</scope>
    <source>
        <strain evidence="10">cv. AG2017</strain>
        <tissue evidence="9">Leaf</tissue>
    </source>
</reference>
<evidence type="ECO:0000313" key="10">
    <source>
        <dbReference type="Proteomes" id="UP000233551"/>
    </source>
</evidence>
<dbReference type="EMBL" id="PGOL01000988">
    <property type="protein sequence ID" value="PKI62053.1"/>
    <property type="molecule type" value="Genomic_DNA"/>
</dbReference>
<dbReference type="Pfam" id="PF03171">
    <property type="entry name" value="2OG-FeII_Oxy"/>
    <property type="match status" value="1"/>
</dbReference>
<evidence type="ECO:0000256" key="5">
    <source>
        <dbReference type="ARBA" id="ARBA00023004"/>
    </source>
</evidence>
<organism evidence="9 10">
    <name type="scientific">Punica granatum</name>
    <name type="common">Pomegranate</name>
    <dbReference type="NCBI Taxonomy" id="22663"/>
    <lineage>
        <taxon>Eukaryota</taxon>
        <taxon>Viridiplantae</taxon>
        <taxon>Streptophyta</taxon>
        <taxon>Embryophyta</taxon>
        <taxon>Tracheophyta</taxon>
        <taxon>Spermatophyta</taxon>
        <taxon>Magnoliopsida</taxon>
        <taxon>eudicotyledons</taxon>
        <taxon>Gunneridae</taxon>
        <taxon>Pentapetalae</taxon>
        <taxon>rosids</taxon>
        <taxon>malvids</taxon>
        <taxon>Myrtales</taxon>
        <taxon>Lythraceae</taxon>
        <taxon>Punica</taxon>
    </lineage>
</organism>
<dbReference type="InterPro" id="IPR026992">
    <property type="entry name" value="DIOX_N"/>
</dbReference>
<evidence type="ECO:0000313" key="9">
    <source>
        <dbReference type="EMBL" id="PKI62053.1"/>
    </source>
</evidence>
<dbReference type="FunFam" id="2.60.120.330:FF:000022">
    <property type="entry name" value="Probable 2-oxoglutarate-dependent dioxygenase AOP1.2"/>
    <property type="match status" value="1"/>
</dbReference>
<evidence type="ECO:0000256" key="2">
    <source>
        <dbReference type="ARBA" id="ARBA00022723"/>
    </source>
</evidence>
<dbReference type="InterPro" id="IPR005123">
    <property type="entry name" value="Oxoglu/Fe-dep_dioxygenase_dom"/>
</dbReference>
<dbReference type="GO" id="GO:0046872">
    <property type="term" value="F:metal ion binding"/>
    <property type="evidence" value="ECO:0007669"/>
    <property type="project" value="UniProtKB-KW"/>
</dbReference>
<name>A0A2I0K1T2_PUNGR</name>
<dbReference type="PANTHER" id="PTHR47990">
    <property type="entry name" value="2-OXOGLUTARATE (2OG) AND FE(II)-DEPENDENT OXYGENASE SUPERFAMILY PROTEIN-RELATED"/>
    <property type="match status" value="1"/>
</dbReference>
<evidence type="ECO:0000259" key="8">
    <source>
        <dbReference type="PROSITE" id="PS51471"/>
    </source>
</evidence>
<keyword evidence="2 7" id="KW-0479">Metal-binding</keyword>
<dbReference type="PROSITE" id="PS51471">
    <property type="entry name" value="FE2OG_OXY"/>
    <property type="match status" value="1"/>
</dbReference>
<dbReference type="PRINTS" id="PR00682">
    <property type="entry name" value="IPNSYNTHASE"/>
</dbReference>
<feature type="domain" description="Fe2OG dioxygenase" evidence="8">
    <location>
        <begin position="165"/>
        <end position="266"/>
    </location>
</feature>
<accession>A0A2I0K1T2</accession>
<comment type="caution">
    <text evidence="9">The sequence shown here is derived from an EMBL/GenBank/DDBJ whole genome shotgun (WGS) entry which is preliminary data.</text>
</comment>
<dbReference type="Pfam" id="PF14226">
    <property type="entry name" value="DIOX_N"/>
    <property type="match status" value="1"/>
</dbReference>